<organism evidence="10 11">
    <name type="scientific">Skeletonema marinoi</name>
    <dbReference type="NCBI Taxonomy" id="267567"/>
    <lineage>
        <taxon>Eukaryota</taxon>
        <taxon>Sar</taxon>
        <taxon>Stramenopiles</taxon>
        <taxon>Ochrophyta</taxon>
        <taxon>Bacillariophyta</taxon>
        <taxon>Coscinodiscophyceae</taxon>
        <taxon>Thalassiosirophycidae</taxon>
        <taxon>Thalassiosirales</taxon>
        <taxon>Skeletonemataceae</taxon>
        <taxon>Skeletonema</taxon>
        <taxon>Skeletonema marinoi-dohrnii complex</taxon>
    </lineage>
</organism>
<dbReference type="GO" id="GO:0006508">
    <property type="term" value="P:proteolysis"/>
    <property type="evidence" value="ECO:0007669"/>
    <property type="project" value="UniProtKB-KW"/>
</dbReference>
<feature type="chain" id="PRO_5042043725" evidence="7">
    <location>
        <begin position="25"/>
        <end position="672"/>
    </location>
</feature>
<dbReference type="Gene3D" id="1.20.140.70">
    <property type="entry name" value="Oligopeptidase f, N-terminal domain"/>
    <property type="match status" value="1"/>
</dbReference>
<dbReference type="InterPro" id="IPR013647">
    <property type="entry name" value="OligopepF_N_dom"/>
</dbReference>
<dbReference type="Pfam" id="PF01432">
    <property type="entry name" value="Peptidase_M3"/>
    <property type="match status" value="1"/>
</dbReference>
<keyword evidence="1 6" id="KW-0645">Protease</keyword>
<dbReference type="InterPro" id="IPR042088">
    <property type="entry name" value="OligoPept_F_C"/>
</dbReference>
<evidence type="ECO:0000256" key="3">
    <source>
        <dbReference type="ARBA" id="ARBA00022801"/>
    </source>
</evidence>
<dbReference type="AlphaFoldDB" id="A0AAD9DBY3"/>
<comment type="similarity">
    <text evidence="6">Belongs to the peptidase M3 family.</text>
</comment>
<sequence>MLRFFTRSVLSLIVASASTCPARSSSASRPAFIAAFALSPPSAPSTSCQATMTASVAAESTDLPRWDLSRFGFSSPFSDEIDLHLEETAKLAEAFKAKYEGKLGELSLLSAIQDYEEISKRKTLVSSYLHLSYDVSLDDDTLKKRKGALSQRQSEIYGDNLEWFSLDVAELDDAVLASQYENDPSLTKFKSFIDELRRQKPHNLSKDVERALTVRSPYVGNRPLVSFFDKELSLMRFKLDEDGKEVNMEVLLSRMQSSNDAAFRAKCLQVLNEGLAGSVSRTAALSLSSVAGGWLVENKERKYINLRSRRNLDNNCPDEVVDSLLVGVRSAGIPLCKRFYTLKKGILQKTQGLDKFRWSDRNAPIDIGGVSNEKISWEAAVAMVKKGYNQFSPKMSEMFVSMVEEKRIDVPAANGKKGGAYCAGVIPGVGPFQLLNFDGTKQDVATLAHESGHGVHDILAYEQGYLQYHPPLTLAETASIFGEMIVFRDLLAQSSSKEEELTLLMSKIDDVVNSVVRQCSFDRFEELVHTAREKGELSADELDEYWMSALREYYGKEGDAGGDSPFDSYENTSHLWSYVPHFHHVPFYVYSYAFADLVVGTLYNNFLTNKEGFEGRLLALLSAGGTKDFANALGPFGLDPTSSTFWTEALTAHLGELVNEAEKIAKELGYVE</sequence>
<keyword evidence="2 6" id="KW-0479">Metal-binding</keyword>
<evidence type="ECO:0000256" key="5">
    <source>
        <dbReference type="ARBA" id="ARBA00023049"/>
    </source>
</evidence>
<dbReference type="Gene3D" id="1.10.1370.20">
    <property type="entry name" value="Oligoendopeptidase f, C-terminal domain"/>
    <property type="match status" value="1"/>
</dbReference>
<evidence type="ECO:0000256" key="4">
    <source>
        <dbReference type="ARBA" id="ARBA00022833"/>
    </source>
</evidence>
<dbReference type="Pfam" id="PF08439">
    <property type="entry name" value="Peptidase_M3_N"/>
    <property type="match status" value="1"/>
</dbReference>
<evidence type="ECO:0000256" key="6">
    <source>
        <dbReference type="RuleBase" id="RU003435"/>
    </source>
</evidence>
<keyword evidence="4 6" id="KW-0862">Zinc</keyword>
<dbReference type="GO" id="GO:0004222">
    <property type="term" value="F:metalloendopeptidase activity"/>
    <property type="evidence" value="ECO:0007669"/>
    <property type="project" value="InterPro"/>
</dbReference>
<feature type="domain" description="Peptidase M3A/M3B catalytic" evidence="8">
    <location>
        <begin position="298"/>
        <end position="650"/>
    </location>
</feature>
<feature type="domain" description="Oligopeptidase F N-terminal" evidence="9">
    <location>
        <begin position="170"/>
        <end position="237"/>
    </location>
</feature>
<dbReference type="GO" id="GO:0046872">
    <property type="term" value="F:metal ion binding"/>
    <property type="evidence" value="ECO:0007669"/>
    <property type="project" value="UniProtKB-UniRule"/>
</dbReference>
<accession>A0AAD9DBY3</accession>
<keyword evidence="3 6" id="KW-0378">Hydrolase</keyword>
<protein>
    <submittedName>
        <fullName evidence="10">M3 family oligoendopeptidase</fullName>
        <ecNumber evidence="10">3.4.24.-</ecNumber>
    </submittedName>
</protein>
<feature type="signal peptide" evidence="7">
    <location>
        <begin position="1"/>
        <end position="24"/>
    </location>
</feature>
<evidence type="ECO:0000259" key="8">
    <source>
        <dbReference type="Pfam" id="PF01432"/>
    </source>
</evidence>
<dbReference type="InterPro" id="IPR001567">
    <property type="entry name" value="Pept_M3A_M3B_dom"/>
</dbReference>
<name>A0AAD9DBY3_9STRA</name>
<keyword evidence="7" id="KW-0732">Signal</keyword>
<evidence type="ECO:0000256" key="1">
    <source>
        <dbReference type="ARBA" id="ARBA00022670"/>
    </source>
</evidence>
<reference evidence="10" key="1">
    <citation type="submission" date="2023-06" db="EMBL/GenBank/DDBJ databases">
        <title>Survivors Of The Sea: Transcriptome response of Skeletonema marinoi to long-term dormancy.</title>
        <authorList>
            <person name="Pinder M.I.M."/>
            <person name="Kourtchenko O."/>
            <person name="Robertson E.K."/>
            <person name="Larsson T."/>
            <person name="Maumus F."/>
            <person name="Osuna-Cruz C.M."/>
            <person name="Vancaester E."/>
            <person name="Stenow R."/>
            <person name="Vandepoele K."/>
            <person name="Ploug H."/>
            <person name="Bruchert V."/>
            <person name="Godhe A."/>
            <person name="Topel M."/>
        </authorList>
    </citation>
    <scope>NUCLEOTIDE SEQUENCE</scope>
    <source>
        <strain evidence="10">R05AC</strain>
    </source>
</reference>
<keyword evidence="5 6" id="KW-0482">Metalloprotease</keyword>
<gene>
    <name evidence="10" type="ORF">QTG54_008479</name>
</gene>
<evidence type="ECO:0000256" key="7">
    <source>
        <dbReference type="SAM" id="SignalP"/>
    </source>
</evidence>
<evidence type="ECO:0000313" key="11">
    <source>
        <dbReference type="Proteomes" id="UP001224775"/>
    </source>
</evidence>
<dbReference type="EMBL" id="JATAAI010000015">
    <property type="protein sequence ID" value="KAK1740384.1"/>
    <property type="molecule type" value="Genomic_DNA"/>
</dbReference>
<proteinExistence type="inferred from homology"/>
<dbReference type="CDD" id="cd09610">
    <property type="entry name" value="M3B_PepF"/>
    <property type="match status" value="1"/>
</dbReference>
<dbReference type="SUPFAM" id="SSF55486">
    <property type="entry name" value="Metalloproteases ('zincins'), catalytic domain"/>
    <property type="match status" value="1"/>
</dbReference>
<comment type="cofactor">
    <cofactor evidence="6">
        <name>Zn(2+)</name>
        <dbReference type="ChEBI" id="CHEBI:29105"/>
    </cofactor>
    <text evidence="6">Binds 1 zinc ion.</text>
</comment>
<dbReference type="EC" id="3.4.24.-" evidence="10"/>
<evidence type="ECO:0000313" key="10">
    <source>
        <dbReference type="EMBL" id="KAK1740384.1"/>
    </source>
</evidence>
<evidence type="ECO:0000259" key="9">
    <source>
        <dbReference type="Pfam" id="PF08439"/>
    </source>
</evidence>
<comment type="caution">
    <text evidence="10">The sequence shown here is derived from an EMBL/GenBank/DDBJ whole genome shotgun (WGS) entry which is preliminary data.</text>
</comment>
<dbReference type="Proteomes" id="UP001224775">
    <property type="component" value="Unassembled WGS sequence"/>
</dbReference>
<keyword evidence="11" id="KW-1185">Reference proteome</keyword>
<evidence type="ECO:0000256" key="2">
    <source>
        <dbReference type="ARBA" id="ARBA00022723"/>
    </source>
</evidence>